<dbReference type="InterPro" id="IPR035068">
    <property type="entry name" value="TldD/PmbA_N"/>
</dbReference>
<dbReference type="GO" id="GO:0008237">
    <property type="term" value="F:metallopeptidase activity"/>
    <property type="evidence" value="ECO:0007669"/>
    <property type="project" value="UniProtKB-KW"/>
</dbReference>
<evidence type="ECO:0000313" key="8">
    <source>
        <dbReference type="Proteomes" id="UP000575898"/>
    </source>
</evidence>
<proteinExistence type="inferred from homology"/>
<gene>
    <name evidence="7" type="ORF">HNQ59_000778</name>
</gene>
<dbReference type="InterPro" id="IPR051463">
    <property type="entry name" value="Peptidase_U62_metallo"/>
</dbReference>
<dbReference type="RefSeq" id="WP_184035445.1">
    <property type="nucleotide sequence ID" value="NZ_JACHHY010000004.1"/>
</dbReference>
<dbReference type="Pfam" id="PF19289">
    <property type="entry name" value="PmbA_TldD_3rd"/>
    <property type="match status" value="1"/>
</dbReference>
<dbReference type="InterPro" id="IPR045569">
    <property type="entry name" value="Metalloprtase-TldD/E_C"/>
</dbReference>
<dbReference type="PANTHER" id="PTHR30624:SF10">
    <property type="entry name" value="CONSERVED PROTEIN"/>
    <property type="match status" value="1"/>
</dbReference>
<feature type="domain" description="Metalloprotease TldD/E C-terminal" evidence="6">
    <location>
        <begin position="231"/>
        <end position="473"/>
    </location>
</feature>
<comment type="caution">
    <text evidence="7">The sequence shown here is derived from an EMBL/GenBank/DDBJ whole genome shotgun (WGS) entry which is preliminary data.</text>
</comment>
<keyword evidence="4" id="KW-0482">Metalloprotease</keyword>
<evidence type="ECO:0000313" key="7">
    <source>
        <dbReference type="EMBL" id="MBB5017509.1"/>
    </source>
</evidence>
<dbReference type="PANTHER" id="PTHR30624">
    <property type="entry name" value="UNCHARACTERIZED PROTEIN TLDD AND PMBA"/>
    <property type="match status" value="1"/>
</dbReference>
<dbReference type="InterPro" id="IPR036059">
    <property type="entry name" value="TldD/PmbA_sf"/>
</dbReference>
<feature type="domain" description="Metalloprotease TldD/E N-terminal" evidence="5">
    <location>
        <begin position="20"/>
        <end position="83"/>
    </location>
</feature>
<dbReference type="SUPFAM" id="SSF111283">
    <property type="entry name" value="Putative modulator of DNA gyrase, PmbA/TldD"/>
    <property type="match status" value="1"/>
</dbReference>
<organism evidence="7 8">
    <name type="scientific">Chitinivorax tropicus</name>
    <dbReference type="NCBI Taxonomy" id="714531"/>
    <lineage>
        <taxon>Bacteria</taxon>
        <taxon>Pseudomonadati</taxon>
        <taxon>Pseudomonadota</taxon>
        <taxon>Betaproteobacteria</taxon>
        <taxon>Chitinivorax</taxon>
    </lineage>
</organism>
<dbReference type="InterPro" id="IPR002510">
    <property type="entry name" value="Metalloprtase-TldD/E_N"/>
</dbReference>
<dbReference type="Proteomes" id="UP000575898">
    <property type="component" value="Unassembled WGS sequence"/>
</dbReference>
<dbReference type="Pfam" id="PF01523">
    <property type="entry name" value="PmbA_TldD_1st"/>
    <property type="match status" value="1"/>
</dbReference>
<protein>
    <submittedName>
        <fullName evidence="7">Putative Zn-dependent protease</fullName>
    </submittedName>
</protein>
<comment type="similarity">
    <text evidence="1">Belongs to the peptidase U62 family.</text>
</comment>
<sequence length="479" mass="52862">MIEEVKQRFRQLSPGVEFCSLRWVEERSESFAVRQDIEQPTMLTLDSGVMITVIHRGGYGYAATSDISQAGLAKALEQAKAWAEASRQHSVFDYSTIELPRPVGQYQSPPSALARWSRRELLDLLMAESRACRINDKIVDWHAYLELKQTHQLYLTHDGAEVLQSFDFVIPGLVVTAFGDGDSQSRSLGGQYNGYCRQGGMEVIQQSGLIGSGRRVAEEALELLTAPNCPTGTMDLLLKPEQMMLQIHESIGHPLELDRILGDERNYAGTSFVTQDMFGQYQYGSSLLNVSYDPTLQNEFAAYGWDDEGTPGDKVLLIENGLLKRPLGGTISQARAGIPGVANSRACSWNRAPIDRMANLNVEPGDQTLDAMISSIEYGVMMDTNVSWSIDDSRNKFQFGCEKGWLIKDGQIQHVVKNPNYRGISATFWRSLKAVGDKNTVDIMGTPFCGKGEPSQVIRVGHASPACLFGAVEVFGGEA</sequence>
<keyword evidence="8" id="KW-1185">Reference proteome</keyword>
<evidence type="ECO:0000256" key="2">
    <source>
        <dbReference type="ARBA" id="ARBA00022670"/>
    </source>
</evidence>
<name>A0A840MK22_9PROT</name>
<dbReference type="AlphaFoldDB" id="A0A840MK22"/>
<evidence type="ECO:0000259" key="5">
    <source>
        <dbReference type="Pfam" id="PF01523"/>
    </source>
</evidence>
<evidence type="ECO:0000256" key="3">
    <source>
        <dbReference type="ARBA" id="ARBA00022801"/>
    </source>
</evidence>
<evidence type="ECO:0000256" key="4">
    <source>
        <dbReference type="ARBA" id="ARBA00023049"/>
    </source>
</evidence>
<keyword evidence="3" id="KW-0378">Hydrolase</keyword>
<evidence type="ECO:0000256" key="1">
    <source>
        <dbReference type="ARBA" id="ARBA00005836"/>
    </source>
</evidence>
<evidence type="ECO:0000259" key="6">
    <source>
        <dbReference type="Pfam" id="PF19289"/>
    </source>
</evidence>
<reference evidence="7 8" key="1">
    <citation type="submission" date="2020-08" db="EMBL/GenBank/DDBJ databases">
        <title>Genomic Encyclopedia of Type Strains, Phase IV (KMG-IV): sequencing the most valuable type-strain genomes for metagenomic binning, comparative biology and taxonomic classification.</title>
        <authorList>
            <person name="Goeker M."/>
        </authorList>
    </citation>
    <scope>NUCLEOTIDE SEQUENCE [LARGE SCALE GENOMIC DNA]</scope>
    <source>
        <strain evidence="7 8">DSM 27165</strain>
    </source>
</reference>
<dbReference type="GO" id="GO:0006508">
    <property type="term" value="P:proteolysis"/>
    <property type="evidence" value="ECO:0007669"/>
    <property type="project" value="UniProtKB-KW"/>
</dbReference>
<dbReference type="EMBL" id="JACHHY010000004">
    <property type="protein sequence ID" value="MBB5017509.1"/>
    <property type="molecule type" value="Genomic_DNA"/>
</dbReference>
<accession>A0A840MK22</accession>
<keyword evidence="2 7" id="KW-0645">Protease</keyword>
<dbReference type="GO" id="GO:0005829">
    <property type="term" value="C:cytosol"/>
    <property type="evidence" value="ECO:0007669"/>
    <property type="project" value="TreeGrafter"/>
</dbReference>
<dbReference type="Gene3D" id="3.30.2290.10">
    <property type="entry name" value="PmbA/TldD superfamily"/>
    <property type="match status" value="1"/>
</dbReference>